<reference evidence="3 4" key="1">
    <citation type="submission" date="2016-11" db="EMBL/GenBank/DDBJ databases">
        <authorList>
            <person name="Jaros S."/>
            <person name="Januszkiewicz K."/>
            <person name="Wedrychowicz H."/>
        </authorList>
    </citation>
    <scope>NUCLEOTIDE SEQUENCE [LARGE SCALE GENOMIC DNA]</scope>
    <source>
        <strain evidence="3 4">CECT 7868</strain>
    </source>
</reference>
<proteinExistence type="predicted"/>
<dbReference type="EMBL" id="FQXZ01000022">
    <property type="protein sequence ID" value="SHI19207.1"/>
    <property type="molecule type" value="Genomic_DNA"/>
</dbReference>
<dbReference type="InterPro" id="IPR032465">
    <property type="entry name" value="ACMSD"/>
</dbReference>
<dbReference type="AlphaFoldDB" id="A0A1M5Z4K1"/>
<dbReference type="GO" id="GO:0016831">
    <property type="term" value="F:carboxy-lyase activity"/>
    <property type="evidence" value="ECO:0007669"/>
    <property type="project" value="InterPro"/>
</dbReference>
<evidence type="ECO:0000259" key="2">
    <source>
        <dbReference type="Pfam" id="PF04909"/>
    </source>
</evidence>
<dbReference type="PANTHER" id="PTHR21240">
    <property type="entry name" value="2-AMINO-3-CARBOXYLMUCONATE-6-SEMIALDEHYDE DECARBOXYLASE"/>
    <property type="match status" value="1"/>
</dbReference>
<dbReference type="SUPFAM" id="SSF51556">
    <property type="entry name" value="Metallo-dependent hydrolases"/>
    <property type="match status" value="1"/>
</dbReference>
<keyword evidence="1" id="KW-0456">Lyase</keyword>
<evidence type="ECO:0000256" key="1">
    <source>
        <dbReference type="ARBA" id="ARBA00023239"/>
    </source>
</evidence>
<name>A0A1M5Z4K1_9VIBR</name>
<organism evidence="3 4">
    <name type="scientific">Vibrio aerogenes CECT 7868</name>
    <dbReference type="NCBI Taxonomy" id="1216006"/>
    <lineage>
        <taxon>Bacteria</taxon>
        <taxon>Pseudomonadati</taxon>
        <taxon>Pseudomonadota</taxon>
        <taxon>Gammaproteobacteria</taxon>
        <taxon>Vibrionales</taxon>
        <taxon>Vibrionaceae</taxon>
        <taxon>Vibrio</taxon>
    </lineage>
</organism>
<dbReference type="Pfam" id="PF04909">
    <property type="entry name" value="Amidohydro_2"/>
    <property type="match status" value="1"/>
</dbReference>
<feature type="domain" description="Amidohydrolase-related" evidence="2">
    <location>
        <begin position="59"/>
        <end position="300"/>
    </location>
</feature>
<dbReference type="GO" id="GO:0016787">
    <property type="term" value="F:hydrolase activity"/>
    <property type="evidence" value="ECO:0007669"/>
    <property type="project" value="UniProtKB-KW"/>
</dbReference>
<keyword evidence="4" id="KW-1185">Reference proteome</keyword>
<sequence>MKVIIPWTKNDKMHRYSAFIKAAYRETQEDNLLNLMGYYPQKTKFIILPMDMAYMGAGEVEEDIDQQHKELAKLAKSEIYKDILIPFAHIDPRRPLALDRLKSLIEENGFKGVKIYPTLGYRPDHPILMEYIYPYMSENNIPLLAHCSPGSVNSKKYKKEVAHSFADPDNYKEIMEVFPKLKVCLAHFGGISEWKRHLDEPRDISYPTWVKKIVDMIQSRNYPNLYTDISYTIFNFQENSSYLKILLQDKEILSHVLFGSDFYMVESEKYSEKRLSTELRVKLGEELFWTIASHNPRKFLY</sequence>
<dbReference type="STRING" id="1216006.VA7868_02288"/>
<gene>
    <name evidence="3" type="ORF">VA7868_02288</name>
</gene>
<evidence type="ECO:0000313" key="3">
    <source>
        <dbReference type="EMBL" id="SHI19207.1"/>
    </source>
</evidence>
<dbReference type="InterPro" id="IPR032466">
    <property type="entry name" value="Metal_Hydrolase"/>
</dbReference>
<dbReference type="InterPro" id="IPR006680">
    <property type="entry name" value="Amidohydro-rel"/>
</dbReference>
<dbReference type="Gene3D" id="3.20.20.140">
    <property type="entry name" value="Metal-dependent hydrolases"/>
    <property type="match status" value="1"/>
</dbReference>
<protein>
    <submittedName>
        <fullName evidence="3">Amidohydrolase</fullName>
    </submittedName>
</protein>
<keyword evidence="3" id="KW-0378">Hydrolase</keyword>
<evidence type="ECO:0000313" key="4">
    <source>
        <dbReference type="Proteomes" id="UP000184608"/>
    </source>
</evidence>
<accession>A0A1M5Z4K1</accession>
<dbReference type="Proteomes" id="UP000184608">
    <property type="component" value="Unassembled WGS sequence"/>
</dbReference>